<dbReference type="PANTHER" id="PTHR31170:SF25">
    <property type="entry name" value="BNAA09G04570D PROTEIN"/>
    <property type="match status" value="1"/>
</dbReference>
<evidence type="ECO:0000313" key="3">
    <source>
        <dbReference type="RefSeq" id="XP_022722742.1"/>
    </source>
</evidence>
<dbReference type="Pfam" id="PF03140">
    <property type="entry name" value="DUF247"/>
    <property type="match status" value="1"/>
</dbReference>
<dbReference type="AlphaFoldDB" id="A0A6P5X4Y8"/>
<feature type="transmembrane region" description="Helical" evidence="1">
    <location>
        <begin position="431"/>
        <end position="454"/>
    </location>
</feature>
<dbReference type="KEGG" id="dzi:111279935"/>
<dbReference type="InterPro" id="IPR004158">
    <property type="entry name" value="DUF247_pln"/>
</dbReference>
<protein>
    <submittedName>
        <fullName evidence="3">UPF0481 protein At3g47200-like</fullName>
    </submittedName>
</protein>
<keyword evidence="1" id="KW-0812">Transmembrane</keyword>
<keyword evidence="1" id="KW-1133">Transmembrane helix</keyword>
<dbReference type="OrthoDB" id="1849062at2759"/>
<keyword evidence="1" id="KW-0472">Membrane</keyword>
<keyword evidence="2" id="KW-1185">Reference proteome</keyword>
<dbReference type="GeneID" id="111279935"/>
<accession>A0A6P5X4Y8</accession>
<gene>
    <name evidence="3" type="primary">LOC111279935</name>
</gene>
<sequence>MTSKQGYPREVTISMPEIEQQSDFISEERKKLKSASLEIPNRRIDVPQTTKPLIQRVTPLLISGIKENLKTYFEPRMVAFGPLHHGNPKFDPAERMKREWAALFIQENQTSDNALFLEIKAEIQDLRKCYKWEDIKDYDDDELAWMFLVDGCAVLHTVKSIADPKKLFISENVDLSFAQLDLFLLENQLPYRVLKILIGLTKEPRMWELSITKYMNWNLMTNIPSRIRSEQPEEEKKRQDYAHLLERLRTELFTGIVEKCSSGVIGKMLFWCGDSAKNKKLVLSIKDLKESGIQVSPNMTDNPRNISFHCNILGSLKMPCLGLDGPAASKFVNLVALEMCRDFDNDHAVSSYLWFISTLLQTPEDVKELRVRGVLYNFFGNDEEVVNLFNGISEALTTPNLLLYFEVMESIQRYCNSWLIRISSKYFSRNWSFLAFLGAIAGLLLSLLQTYFTIIQKK</sequence>
<evidence type="ECO:0000313" key="2">
    <source>
        <dbReference type="Proteomes" id="UP000515121"/>
    </source>
</evidence>
<reference evidence="3" key="1">
    <citation type="submission" date="2025-08" db="UniProtKB">
        <authorList>
            <consortium name="RefSeq"/>
        </authorList>
    </citation>
    <scope>IDENTIFICATION</scope>
    <source>
        <tissue evidence="3">Fruit stalk</tissue>
    </source>
</reference>
<name>A0A6P5X4Y8_DURZI</name>
<organism evidence="2 3">
    <name type="scientific">Durio zibethinus</name>
    <name type="common">Durian</name>
    <dbReference type="NCBI Taxonomy" id="66656"/>
    <lineage>
        <taxon>Eukaryota</taxon>
        <taxon>Viridiplantae</taxon>
        <taxon>Streptophyta</taxon>
        <taxon>Embryophyta</taxon>
        <taxon>Tracheophyta</taxon>
        <taxon>Spermatophyta</taxon>
        <taxon>Magnoliopsida</taxon>
        <taxon>eudicotyledons</taxon>
        <taxon>Gunneridae</taxon>
        <taxon>Pentapetalae</taxon>
        <taxon>rosids</taxon>
        <taxon>malvids</taxon>
        <taxon>Malvales</taxon>
        <taxon>Malvaceae</taxon>
        <taxon>Helicteroideae</taxon>
        <taxon>Durio</taxon>
    </lineage>
</organism>
<dbReference type="RefSeq" id="XP_022722742.1">
    <property type="nucleotide sequence ID" value="XM_022867007.1"/>
</dbReference>
<evidence type="ECO:0000256" key="1">
    <source>
        <dbReference type="SAM" id="Phobius"/>
    </source>
</evidence>
<proteinExistence type="predicted"/>
<dbReference type="PANTHER" id="PTHR31170">
    <property type="entry name" value="BNAC04G53230D PROTEIN"/>
    <property type="match status" value="1"/>
</dbReference>
<dbReference type="Proteomes" id="UP000515121">
    <property type="component" value="Unplaced"/>
</dbReference>